<organism evidence="2 3">
    <name type="scientific">Zophobas morio</name>
    <dbReference type="NCBI Taxonomy" id="2755281"/>
    <lineage>
        <taxon>Eukaryota</taxon>
        <taxon>Metazoa</taxon>
        <taxon>Ecdysozoa</taxon>
        <taxon>Arthropoda</taxon>
        <taxon>Hexapoda</taxon>
        <taxon>Insecta</taxon>
        <taxon>Pterygota</taxon>
        <taxon>Neoptera</taxon>
        <taxon>Endopterygota</taxon>
        <taxon>Coleoptera</taxon>
        <taxon>Polyphaga</taxon>
        <taxon>Cucujiformia</taxon>
        <taxon>Tenebrionidae</taxon>
        <taxon>Zophobas</taxon>
    </lineage>
</organism>
<dbReference type="Pfam" id="PF00581">
    <property type="entry name" value="Rhodanese"/>
    <property type="match status" value="1"/>
</dbReference>
<reference evidence="2" key="1">
    <citation type="journal article" date="2023" name="G3 (Bethesda)">
        <title>Whole genome assemblies of Zophobas morio and Tenebrio molitor.</title>
        <authorList>
            <person name="Kaur S."/>
            <person name="Stinson S.A."/>
            <person name="diCenzo G.C."/>
        </authorList>
    </citation>
    <scope>NUCLEOTIDE SEQUENCE</scope>
    <source>
        <strain evidence="2">QUZm001</strain>
    </source>
</reference>
<dbReference type="AlphaFoldDB" id="A0AA38MEL9"/>
<evidence type="ECO:0000259" key="1">
    <source>
        <dbReference type="PROSITE" id="PS50206"/>
    </source>
</evidence>
<dbReference type="CDD" id="cd01519">
    <property type="entry name" value="RHOD_HSP67B2"/>
    <property type="match status" value="1"/>
</dbReference>
<dbReference type="PANTHER" id="PTHR44086:SF10">
    <property type="entry name" value="THIOSULFATE SULFURTRANSFERASE_RHODANESE-LIKE DOMAIN-CONTAINING PROTEIN 3"/>
    <property type="match status" value="1"/>
</dbReference>
<comment type="caution">
    <text evidence="2">The sequence shown here is derived from an EMBL/GenBank/DDBJ whole genome shotgun (WGS) entry which is preliminary data.</text>
</comment>
<dbReference type="Proteomes" id="UP001168821">
    <property type="component" value="Unassembled WGS sequence"/>
</dbReference>
<evidence type="ECO:0000313" key="2">
    <source>
        <dbReference type="EMBL" id="KAJ3653451.1"/>
    </source>
</evidence>
<proteinExistence type="predicted"/>
<feature type="domain" description="Rhodanese" evidence="1">
    <location>
        <begin position="47"/>
        <end position="146"/>
    </location>
</feature>
<dbReference type="EMBL" id="JALNTZ010000004">
    <property type="protein sequence ID" value="KAJ3653451.1"/>
    <property type="molecule type" value="Genomic_DNA"/>
</dbReference>
<accession>A0AA38MEL9</accession>
<dbReference type="Gene3D" id="3.40.250.10">
    <property type="entry name" value="Rhodanese-like domain"/>
    <property type="match status" value="1"/>
</dbReference>
<sequence length="148" mass="16373">MSIGGRLFSLVARAPRTLHHVNRPITTSSLLRTNSIASFEDVKSVKNLKDTVLIDVREPSELQETGVLPHSINIPLGEVESVLGCLPPDEFQKRFNTPKPDFSTPIIFSCYMGKRSASAQQTAARLGFKNVKNYAGGWADWEDKTKSV</sequence>
<gene>
    <name evidence="2" type="ORF">Zmor_012701</name>
</gene>
<dbReference type="PANTHER" id="PTHR44086">
    <property type="entry name" value="THIOSULFATE SULFURTRANSFERASE RDL2, MITOCHONDRIAL-RELATED"/>
    <property type="match status" value="1"/>
</dbReference>
<dbReference type="InterPro" id="IPR001763">
    <property type="entry name" value="Rhodanese-like_dom"/>
</dbReference>
<evidence type="ECO:0000313" key="3">
    <source>
        <dbReference type="Proteomes" id="UP001168821"/>
    </source>
</evidence>
<dbReference type="PROSITE" id="PS50206">
    <property type="entry name" value="RHODANESE_3"/>
    <property type="match status" value="1"/>
</dbReference>
<protein>
    <recommendedName>
        <fullName evidence="1">Rhodanese domain-containing protein</fullName>
    </recommendedName>
</protein>
<name>A0AA38MEL9_9CUCU</name>
<keyword evidence="3" id="KW-1185">Reference proteome</keyword>
<dbReference type="SUPFAM" id="SSF52821">
    <property type="entry name" value="Rhodanese/Cell cycle control phosphatase"/>
    <property type="match status" value="1"/>
</dbReference>
<dbReference type="SMART" id="SM00450">
    <property type="entry name" value="RHOD"/>
    <property type="match status" value="1"/>
</dbReference>
<dbReference type="InterPro" id="IPR036873">
    <property type="entry name" value="Rhodanese-like_dom_sf"/>
</dbReference>